<reference evidence="1" key="1">
    <citation type="submission" date="2024-09" db="EMBL/GenBank/DDBJ databases">
        <title>Draft Genome Sequences of Neofusicoccum parvum.</title>
        <authorList>
            <person name="Ashida A."/>
            <person name="Camagna M."/>
            <person name="Tanaka A."/>
            <person name="Takemoto D."/>
        </authorList>
    </citation>
    <scope>NUCLEOTIDE SEQUENCE</scope>
    <source>
        <strain evidence="1">PPO83</strain>
    </source>
</reference>
<sequence>MRFFSTELLFIASVILAPATAAPTAAEEGTVSVQFARDLINAAISVAHDTADEHKLTRRDCAGVYTSNQQCVQQESLKCLHCSSEPPKESLTCLNSCFADNAEFCGKLCP</sequence>
<evidence type="ECO:0000313" key="2">
    <source>
        <dbReference type="Proteomes" id="UP001165186"/>
    </source>
</evidence>
<comment type="caution">
    <text evidence="1">The sequence shown here is derived from an EMBL/GenBank/DDBJ whole genome shotgun (WGS) entry which is preliminary data.</text>
</comment>
<proteinExistence type="predicted"/>
<gene>
    <name evidence="1" type="primary">g11556</name>
    <name evidence="1" type="ORF">NpPPO83_00011556</name>
</gene>
<evidence type="ECO:0000313" key="1">
    <source>
        <dbReference type="EMBL" id="GME35549.1"/>
    </source>
</evidence>
<protein>
    <submittedName>
        <fullName evidence="1">Uncharacterized protein</fullName>
    </submittedName>
</protein>
<name>A0ACB5SD69_9PEZI</name>
<accession>A0ACB5SD69</accession>
<keyword evidence="2" id="KW-1185">Reference proteome</keyword>
<organism evidence="1 2">
    <name type="scientific">Neofusicoccum parvum</name>
    <dbReference type="NCBI Taxonomy" id="310453"/>
    <lineage>
        <taxon>Eukaryota</taxon>
        <taxon>Fungi</taxon>
        <taxon>Dikarya</taxon>
        <taxon>Ascomycota</taxon>
        <taxon>Pezizomycotina</taxon>
        <taxon>Dothideomycetes</taxon>
        <taxon>Dothideomycetes incertae sedis</taxon>
        <taxon>Botryosphaeriales</taxon>
        <taxon>Botryosphaeriaceae</taxon>
        <taxon>Neofusicoccum</taxon>
    </lineage>
</organism>
<dbReference type="EMBL" id="BSXG01000271">
    <property type="protein sequence ID" value="GME35549.1"/>
    <property type="molecule type" value="Genomic_DNA"/>
</dbReference>
<dbReference type="Proteomes" id="UP001165186">
    <property type="component" value="Unassembled WGS sequence"/>
</dbReference>